<evidence type="ECO:0000313" key="1">
    <source>
        <dbReference type="EMBL" id="GAD67898.1"/>
    </source>
</evidence>
<name>U3BMU4_VIBPR</name>
<sequence>MLIGALLVSHSTMAAQCRVDIKNEIHLDGDKVEIHQASGDKAVLEKDALQIDGQWIALSPEQKAAINRYRESMSAYLPKAQQLASEGMELANSIIDDIAVSLDAPNSFDNVKASMQRFFADVQARYYKDGDLIIPAETFEQMSAEWARDFERAKQVFNDEFITSAFNAMSGKMKEDGGLNLTELADNMNALKAKVESKVREHSATLEKQGQEFCDSLDDMASQEQSLHEKVPELKNYQVFSI</sequence>
<proteinExistence type="predicted"/>
<dbReference type="Pfam" id="PF11101">
    <property type="entry name" value="DUF2884"/>
    <property type="match status" value="1"/>
</dbReference>
<reference evidence="1 2" key="1">
    <citation type="submission" date="2013-09" db="EMBL/GenBank/DDBJ databases">
        <title>Whole genome shotgun sequence of Vibrio proteolyticus NBRC 13287.</title>
        <authorList>
            <person name="Isaki S."/>
            <person name="Hosoyama A."/>
            <person name="Numata M."/>
            <person name="Hashimoto M."/>
            <person name="Hosoyama Y."/>
            <person name="Tsuchikane K."/>
            <person name="Noguchi M."/>
            <person name="Hirakata S."/>
            <person name="Ichikawa N."/>
            <person name="Ohji S."/>
            <person name="Yamazoe A."/>
            <person name="Fujita N."/>
        </authorList>
    </citation>
    <scope>NUCLEOTIDE SEQUENCE [LARGE SCALE GENOMIC DNA]</scope>
    <source>
        <strain evidence="1 2">NBRC 13287</strain>
    </source>
</reference>
<dbReference type="eggNOG" id="ENOG502Z7W2">
    <property type="taxonomic scope" value="Bacteria"/>
</dbReference>
<accession>U3BMU4</accession>
<dbReference type="Proteomes" id="UP000016570">
    <property type="component" value="Unassembled WGS sequence"/>
</dbReference>
<dbReference type="EMBL" id="BATJ01000010">
    <property type="protein sequence ID" value="GAD67898.1"/>
    <property type="molecule type" value="Genomic_DNA"/>
</dbReference>
<comment type="caution">
    <text evidence="1">The sequence shown here is derived from an EMBL/GenBank/DDBJ whole genome shotgun (WGS) entry which is preliminary data.</text>
</comment>
<organism evidence="1 2">
    <name type="scientific">Vibrio proteolyticus NBRC 13287</name>
    <dbReference type="NCBI Taxonomy" id="1219065"/>
    <lineage>
        <taxon>Bacteria</taxon>
        <taxon>Pseudomonadati</taxon>
        <taxon>Pseudomonadota</taxon>
        <taxon>Gammaproteobacteria</taxon>
        <taxon>Vibrionales</taxon>
        <taxon>Vibrionaceae</taxon>
        <taxon>Vibrio</taxon>
    </lineage>
</organism>
<gene>
    <name evidence="1" type="ORF">VPR01S_10_00940</name>
</gene>
<dbReference type="STRING" id="1219065.VPR01S_10_00940"/>
<dbReference type="AlphaFoldDB" id="U3BMU4"/>
<evidence type="ECO:0008006" key="3">
    <source>
        <dbReference type="Google" id="ProtNLM"/>
    </source>
</evidence>
<dbReference type="InterPro" id="IPR021307">
    <property type="entry name" value="DUF2884"/>
</dbReference>
<keyword evidence="2" id="KW-1185">Reference proteome</keyword>
<evidence type="ECO:0000313" key="2">
    <source>
        <dbReference type="Proteomes" id="UP000016570"/>
    </source>
</evidence>
<protein>
    <recommendedName>
        <fullName evidence="3">Chemotaxis protein</fullName>
    </recommendedName>
</protein>